<evidence type="ECO:0000313" key="1">
    <source>
        <dbReference type="EMBL" id="KAL0007238.1"/>
    </source>
</evidence>
<organism evidence="1 2">
    <name type="scientific">Lithocarpus litseifolius</name>
    <dbReference type="NCBI Taxonomy" id="425828"/>
    <lineage>
        <taxon>Eukaryota</taxon>
        <taxon>Viridiplantae</taxon>
        <taxon>Streptophyta</taxon>
        <taxon>Embryophyta</taxon>
        <taxon>Tracheophyta</taxon>
        <taxon>Spermatophyta</taxon>
        <taxon>Magnoliopsida</taxon>
        <taxon>eudicotyledons</taxon>
        <taxon>Gunneridae</taxon>
        <taxon>Pentapetalae</taxon>
        <taxon>rosids</taxon>
        <taxon>fabids</taxon>
        <taxon>Fagales</taxon>
        <taxon>Fagaceae</taxon>
        <taxon>Lithocarpus</taxon>
    </lineage>
</organism>
<dbReference type="Proteomes" id="UP001459277">
    <property type="component" value="Unassembled WGS sequence"/>
</dbReference>
<reference evidence="1 2" key="1">
    <citation type="submission" date="2024-01" db="EMBL/GenBank/DDBJ databases">
        <title>A telomere-to-telomere, gap-free genome of sweet tea (Lithocarpus litseifolius).</title>
        <authorList>
            <person name="Zhou J."/>
        </authorList>
    </citation>
    <scope>NUCLEOTIDE SEQUENCE [LARGE SCALE GENOMIC DNA]</scope>
    <source>
        <strain evidence="1">Zhou-2022a</strain>
        <tissue evidence="1">Leaf</tissue>
    </source>
</reference>
<comment type="caution">
    <text evidence="1">The sequence shown here is derived from an EMBL/GenBank/DDBJ whole genome shotgun (WGS) entry which is preliminary data.</text>
</comment>
<protein>
    <submittedName>
        <fullName evidence="1">Uncharacterized protein</fullName>
    </submittedName>
</protein>
<keyword evidence="2" id="KW-1185">Reference proteome</keyword>
<evidence type="ECO:0000313" key="2">
    <source>
        <dbReference type="Proteomes" id="UP001459277"/>
    </source>
</evidence>
<name>A0AAW2DCA3_9ROSI</name>
<dbReference type="AlphaFoldDB" id="A0AAW2DCA3"/>
<accession>A0AAW2DCA3</accession>
<dbReference type="EMBL" id="JAZDWU010000003">
    <property type="protein sequence ID" value="KAL0007238.1"/>
    <property type="molecule type" value="Genomic_DNA"/>
</dbReference>
<gene>
    <name evidence="1" type="ORF">SO802_008740</name>
</gene>
<sequence>MAIVFPPTTFIAVEPSDAKPIEAKNKLGYKIRTLFKNCNCATGQELSDGKGLYPKFANYLPQCLMEGHCFGFNGEENRDDSSAKHATFLIAPNLCDLSLHICLCFLICLDLAAPSTAGACSSSPNISKLIISSAGKTCACLLKSLVTSTTKNLFYYLPLCLEESHCFGLIEWEIERWKLWKEM</sequence>
<proteinExistence type="predicted"/>